<gene>
    <name evidence="2" type="ORF">SAMN04487859_1522</name>
</gene>
<dbReference type="STRING" id="1005928.SAMN04487859_1522"/>
<proteinExistence type="predicted"/>
<feature type="domain" description="Rcc01698-like C-terminal" evidence="1">
    <location>
        <begin position="5"/>
        <end position="44"/>
    </location>
</feature>
<reference evidence="3" key="1">
    <citation type="submission" date="2016-10" db="EMBL/GenBank/DDBJ databases">
        <authorList>
            <person name="Varghese N."/>
            <person name="Submissions S."/>
        </authorList>
    </citation>
    <scope>NUCLEOTIDE SEQUENCE [LARGE SCALE GENOMIC DNA]</scope>
    <source>
        <strain evidence="3">DSM 28463</strain>
    </source>
</reference>
<name>A0A1I5H3I1_9RHOB</name>
<evidence type="ECO:0000313" key="3">
    <source>
        <dbReference type="Proteomes" id="UP000198599"/>
    </source>
</evidence>
<accession>A0A1I5H3I1</accession>
<dbReference type="EMBL" id="FOVP01000052">
    <property type="protein sequence ID" value="SFO42713.1"/>
    <property type="molecule type" value="Genomic_DNA"/>
</dbReference>
<protein>
    <recommendedName>
        <fullName evidence="1">Rcc01698-like C-terminal domain-containing protein</fullName>
    </recommendedName>
</protein>
<dbReference type="InterPro" id="IPR056490">
    <property type="entry name" value="Rcc01698_C"/>
</dbReference>
<sequence>MCIFELNVADLIAPGRYRLTRLLRGQRGTEAAMANPVPARARVVVLDASLASLPIAESDLGLPWNWRIGPASQPVSNDIYGRGIAAASMLMLLNPLVQSRKTHAQI</sequence>
<evidence type="ECO:0000259" key="1">
    <source>
        <dbReference type="Pfam" id="PF23666"/>
    </source>
</evidence>
<dbReference type="AlphaFoldDB" id="A0A1I5H3I1"/>
<evidence type="ECO:0000313" key="2">
    <source>
        <dbReference type="EMBL" id="SFO42713.1"/>
    </source>
</evidence>
<organism evidence="2 3">
    <name type="scientific">Roseovarius lutimaris</name>
    <dbReference type="NCBI Taxonomy" id="1005928"/>
    <lineage>
        <taxon>Bacteria</taxon>
        <taxon>Pseudomonadati</taxon>
        <taxon>Pseudomonadota</taxon>
        <taxon>Alphaproteobacteria</taxon>
        <taxon>Rhodobacterales</taxon>
        <taxon>Roseobacteraceae</taxon>
        <taxon>Roseovarius</taxon>
    </lineage>
</organism>
<dbReference type="Pfam" id="PF23666">
    <property type="entry name" value="Rcc01698_C"/>
    <property type="match status" value="1"/>
</dbReference>
<keyword evidence="3" id="KW-1185">Reference proteome</keyword>
<dbReference type="Proteomes" id="UP000198599">
    <property type="component" value="Unassembled WGS sequence"/>
</dbReference>